<reference evidence="3" key="1">
    <citation type="submission" date="2021-01" db="EMBL/GenBank/DDBJ databases">
        <authorList>
            <person name="Corre E."/>
            <person name="Pelletier E."/>
            <person name="Niang G."/>
            <person name="Scheremetjew M."/>
            <person name="Finn R."/>
            <person name="Kale V."/>
            <person name="Holt S."/>
            <person name="Cochrane G."/>
            <person name="Meng A."/>
            <person name="Brown T."/>
            <person name="Cohen L."/>
        </authorList>
    </citation>
    <scope>NUCLEOTIDE SEQUENCE</scope>
    <source>
        <strain evidence="3">FE7</strain>
    </source>
</reference>
<evidence type="ECO:0000259" key="2">
    <source>
        <dbReference type="Pfam" id="PF12146"/>
    </source>
</evidence>
<keyword evidence="1" id="KW-1133">Transmembrane helix</keyword>
<organism evidence="3">
    <name type="scientific">Skeletonema marinoi</name>
    <dbReference type="NCBI Taxonomy" id="267567"/>
    <lineage>
        <taxon>Eukaryota</taxon>
        <taxon>Sar</taxon>
        <taxon>Stramenopiles</taxon>
        <taxon>Ochrophyta</taxon>
        <taxon>Bacillariophyta</taxon>
        <taxon>Coscinodiscophyceae</taxon>
        <taxon>Thalassiosirophycidae</taxon>
        <taxon>Thalassiosirales</taxon>
        <taxon>Skeletonemataceae</taxon>
        <taxon>Skeletonema</taxon>
        <taxon>Skeletonema marinoi-dohrnii complex</taxon>
    </lineage>
</organism>
<keyword evidence="1" id="KW-0812">Transmembrane</keyword>
<dbReference type="InterPro" id="IPR029058">
    <property type="entry name" value="AB_hydrolase_fold"/>
</dbReference>
<protein>
    <recommendedName>
        <fullName evidence="2">Serine aminopeptidase S33 domain-containing protein</fullName>
    </recommendedName>
</protein>
<name>A0A7S1YLH0_9STRA</name>
<dbReference type="AlphaFoldDB" id="A0A7S1YLH0"/>
<evidence type="ECO:0000256" key="1">
    <source>
        <dbReference type="SAM" id="Phobius"/>
    </source>
</evidence>
<dbReference type="Gene3D" id="3.40.50.1820">
    <property type="entry name" value="alpha/beta hydrolase"/>
    <property type="match status" value="1"/>
</dbReference>
<feature type="domain" description="Serine aminopeptidase S33" evidence="2">
    <location>
        <begin position="106"/>
        <end position="350"/>
    </location>
</feature>
<dbReference type="InterPro" id="IPR051044">
    <property type="entry name" value="MAG_DAG_Lipase"/>
</dbReference>
<dbReference type="Pfam" id="PF12146">
    <property type="entry name" value="Hydrolase_4"/>
    <property type="match status" value="1"/>
</dbReference>
<dbReference type="InterPro" id="IPR022742">
    <property type="entry name" value="Hydrolase_4"/>
</dbReference>
<gene>
    <name evidence="3" type="ORF">SMAR1039_LOCUS395</name>
</gene>
<evidence type="ECO:0000313" key="3">
    <source>
        <dbReference type="EMBL" id="CAD9313271.1"/>
    </source>
</evidence>
<keyword evidence="1" id="KW-0472">Membrane</keyword>
<dbReference type="EMBL" id="HBGM01000568">
    <property type="protein sequence ID" value="CAD9313271.1"/>
    <property type="molecule type" value="Transcribed_RNA"/>
</dbReference>
<dbReference type="PANTHER" id="PTHR11614">
    <property type="entry name" value="PHOSPHOLIPASE-RELATED"/>
    <property type="match status" value="1"/>
</dbReference>
<accession>A0A7S1YLH0</accession>
<proteinExistence type="predicted"/>
<dbReference type="SUPFAM" id="SSF53474">
    <property type="entry name" value="alpha/beta-Hydrolases"/>
    <property type="match status" value="1"/>
</dbReference>
<feature type="transmembrane region" description="Helical" evidence="1">
    <location>
        <begin position="20"/>
        <end position="49"/>
    </location>
</feature>
<sequence>MTQPGLRPTISPIHIGITGLITFIAASLWPPILFIVSILLALIAPSLFFENDSADGRRRLYKLFLRYGDLPEAMKCNDVDLEEHYWTNSRGMLLATSILRPKAGTPIKAVVCFCHGFLGSSSYLIRCEYQRMVRAGIALVTIDYEGHGLSDGQQGLIPNWEKLCADTLEFFEETLSNKFPSTPAFLCGESMGGAACFTIYNQKPQLWKGVVFHSPLCKIKKEMLPPPLVVKIFMAIVGEKGTNAFSRLPIAPSKKSLLNDVFKSVEKRRLAKDTPLYYGDRKPRLASARELLRVSEMVSSNLKYFNAPFLVQHGRDDVVTDPALSQALYDEASSTDKAIKLYDGMWHSINIGESDENLDVVFRDSIEWILKRS</sequence>